<sequence length="141" mass="15398">MCCSASCRIKCLGTKKKRWPALSTRAGIGFGTPLVTPPLTQPPPTLTNTSSLTGGYNLSTLADIDFGIPTATQPPLLSPEIYPPPKTYPPPDAHPQSYDPKVHQEEEGDAEAHQEGKCTHLYQRYNLYTSVNARITVEAKF</sequence>
<proteinExistence type="predicted"/>
<organism evidence="2 3">
    <name type="scientific">Periconia macrospinosa</name>
    <dbReference type="NCBI Taxonomy" id="97972"/>
    <lineage>
        <taxon>Eukaryota</taxon>
        <taxon>Fungi</taxon>
        <taxon>Dikarya</taxon>
        <taxon>Ascomycota</taxon>
        <taxon>Pezizomycotina</taxon>
        <taxon>Dothideomycetes</taxon>
        <taxon>Pleosporomycetidae</taxon>
        <taxon>Pleosporales</taxon>
        <taxon>Massarineae</taxon>
        <taxon>Periconiaceae</taxon>
        <taxon>Periconia</taxon>
    </lineage>
</organism>
<protein>
    <submittedName>
        <fullName evidence="2">Uncharacterized protein</fullName>
    </submittedName>
</protein>
<dbReference type="AlphaFoldDB" id="A0A2V1D6D2"/>
<feature type="compositionally biased region" description="Basic and acidic residues" evidence="1">
    <location>
        <begin position="100"/>
        <end position="115"/>
    </location>
</feature>
<reference evidence="2 3" key="1">
    <citation type="journal article" date="2018" name="Sci. Rep.">
        <title>Comparative genomics provides insights into the lifestyle and reveals functional heterogeneity of dark septate endophytic fungi.</title>
        <authorList>
            <person name="Knapp D.G."/>
            <person name="Nemeth J.B."/>
            <person name="Barry K."/>
            <person name="Hainaut M."/>
            <person name="Henrissat B."/>
            <person name="Johnson J."/>
            <person name="Kuo A."/>
            <person name="Lim J.H.P."/>
            <person name="Lipzen A."/>
            <person name="Nolan M."/>
            <person name="Ohm R.A."/>
            <person name="Tamas L."/>
            <person name="Grigoriev I.V."/>
            <person name="Spatafora J.W."/>
            <person name="Nagy L.G."/>
            <person name="Kovacs G.M."/>
        </authorList>
    </citation>
    <scope>NUCLEOTIDE SEQUENCE [LARGE SCALE GENOMIC DNA]</scope>
    <source>
        <strain evidence="2 3">DSE2036</strain>
    </source>
</reference>
<keyword evidence="3" id="KW-1185">Reference proteome</keyword>
<dbReference type="Proteomes" id="UP000244855">
    <property type="component" value="Unassembled WGS sequence"/>
</dbReference>
<gene>
    <name evidence="2" type="ORF">DM02DRAFT_634823</name>
</gene>
<dbReference type="EMBL" id="KZ805614">
    <property type="protein sequence ID" value="PVH93123.1"/>
    <property type="molecule type" value="Genomic_DNA"/>
</dbReference>
<feature type="region of interest" description="Disordered" evidence="1">
    <location>
        <begin position="69"/>
        <end position="115"/>
    </location>
</feature>
<evidence type="ECO:0000313" key="2">
    <source>
        <dbReference type="EMBL" id="PVH93123.1"/>
    </source>
</evidence>
<accession>A0A2V1D6D2</accession>
<feature type="compositionally biased region" description="Pro residues" evidence="1">
    <location>
        <begin position="81"/>
        <end position="93"/>
    </location>
</feature>
<evidence type="ECO:0000256" key="1">
    <source>
        <dbReference type="SAM" id="MobiDB-lite"/>
    </source>
</evidence>
<evidence type="ECO:0000313" key="3">
    <source>
        <dbReference type="Proteomes" id="UP000244855"/>
    </source>
</evidence>
<name>A0A2V1D6D2_9PLEO</name>